<dbReference type="Pfam" id="PF00651">
    <property type="entry name" value="BTB"/>
    <property type="match status" value="1"/>
</dbReference>
<evidence type="ECO:0000313" key="3">
    <source>
        <dbReference type="Proteomes" id="UP000663868"/>
    </source>
</evidence>
<organism evidence="2 3">
    <name type="scientific">Adineta steineri</name>
    <dbReference type="NCBI Taxonomy" id="433720"/>
    <lineage>
        <taxon>Eukaryota</taxon>
        <taxon>Metazoa</taxon>
        <taxon>Spiralia</taxon>
        <taxon>Gnathifera</taxon>
        <taxon>Rotifera</taxon>
        <taxon>Eurotatoria</taxon>
        <taxon>Bdelloidea</taxon>
        <taxon>Adinetida</taxon>
        <taxon>Adinetidae</taxon>
        <taxon>Adineta</taxon>
    </lineage>
</organism>
<gene>
    <name evidence="2" type="ORF">KXQ929_LOCUS53677</name>
</gene>
<protein>
    <recommendedName>
        <fullName evidence="1">BTB domain-containing protein</fullName>
    </recommendedName>
</protein>
<evidence type="ECO:0000259" key="1">
    <source>
        <dbReference type="Pfam" id="PF00651"/>
    </source>
</evidence>
<dbReference type="InterPro" id="IPR011333">
    <property type="entry name" value="SKP1/BTB/POZ_sf"/>
</dbReference>
<dbReference type="AlphaFoldDB" id="A0A820RRK4"/>
<feature type="non-terminal residue" evidence="2">
    <location>
        <position position="1"/>
    </location>
</feature>
<reference evidence="2" key="1">
    <citation type="submission" date="2021-02" db="EMBL/GenBank/DDBJ databases">
        <authorList>
            <person name="Nowell W R."/>
        </authorList>
    </citation>
    <scope>NUCLEOTIDE SEQUENCE</scope>
</reference>
<dbReference type="Proteomes" id="UP000663868">
    <property type="component" value="Unassembled WGS sequence"/>
</dbReference>
<sequence>KISFLANYSSLITGEIVKLQQHLILLREEYVKLQQGYKILERNYNILNVTTKLDQDSFVCRLLKTVAELFNRELYSDISIKLDGETLYGHRFILAARSHKWDSQQLDDATELDLS</sequence>
<dbReference type="Gene3D" id="3.30.710.10">
    <property type="entry name" value="Potassium Channel Kv1.1, Chain A"/>
    <property type="match status" value="1"/>
</dbReference>
<dbReference type="EMBL" id="CAJOBB010030821">
    <property type="protein sequence ID" value="CAF4446146.1"/>
    <property type="molecule type" value="Genomic_DNA"/>
</dbReference>
<feature type="non-terminal residue" evidence="2">
    <location>
        <position position="115"/>
    </location>
</feature>
<dbReference type="SUPFAM" id="SSF54695">
    <property type="entry name" value="POZ domain"/>
    <property type="match status" value="1"/>
</dbReference>
<feature type="domain" description="BTB" evidence="1">
    <location>
        <begin position="68"/>
        <end position="99"/>
    </location>
</feature>
<comment type="caution">
    <text evidence="2">The sequence shown here is derived from an EMBL/GenBank/DDBJ whole genome shotgun (WGS) entry which is preliminary data.</text>
</comment>
<accession>A0A820RRK4</accession>
<name>A0A820RRK4_9BILA</name>
<proteinExistence type="predicted"/>
<dbReference type="InterPro" id="IPR000210">
    <property type="entry name" value="BTB/POZ_dom"/>
</dbReference>
<evidence type="ECO:0000313" key="2">
    <source>
        <dbReference type="EMBL" id="CAF4446146.1"/>
    </source>
</evidence>